<reference evidence="1" key="1">
    <citation type="submission" date="2018-05" db="EMBL/GenBank/DDBJ databases">
        <authorList>
            <person name="Lanie J.A."/>
            <person name="Ng W.-L."/>
            <person name="Kazmierczak K.M."/>
            <person name="Andrzejewski T.M."/>
            <person name="Davidsen T.M."/>
            <person name="Wayne K.J."/>
            <person name="Tettelin H."/>
            <person name="Glass J.I."/>
            <person name="Rusch D."/>
            <person name="Podicherti R."/>
            <person name="Tsui H.-C.T."/>
            <person name="Winkler M.E."/>
        </authorList>
    </citation>
    <scope>NUCLEOTIDE SEQUENCE</scope>
</reference>
<dbReference type="EMBL" id="UINC01025033">
    <property type="protein sequence ID" value="SVA99872.1"/>
    <property type="molecule type" value="Genomic_DNA"/>
</dbReference>
<proteinExistence type="predicted"/>
<sequence length="56" mass="6761">MGEHGDMGHLHEEIHQLEDEFRSLEFNRPYETEKLRELATEIYEKKVQLAESELQF</sequence>
<name>A0A382AFI0_9ZZZZ</name>
<organism evidence="1">
    <name type="scientific">marine metagenome</name>
    <dbReference type="NCBI Taxonomy" id="408172"/>
    <lineage>
        <taxon>unclassified sequences</taxon>
        <taxon>metagenomes</taxon>
        <taxon>ecological metagenomes</taxon>
    </lineage>
</organism>
<gene>
    <name evidence="1" type="ORF">METZ01_LOCUS152726</name>
</gene>
<dbReference type="AlphaFoldDB" id="A0A382AFI0"/>
<accession>A0A382AFI0</accession>
<evidence type="ECO:0000313" key="1">
    <source>
        <dbReference type="EMBL" id="SVA99872.1"/>
    </source>
</evidence>
<protein>
    <submittedName>
        <fullName evidence="1">Uncharacterized protein</fullName>
    </submittedName>
</protein>